<accession>A0A3G9DXG0</accession>
<organism evidence="1 2">
    <name type="scientific">Pectobacterium phage PPWS2</name>
    <dbReference type="NCBI Taxonomy" id="2153295"/>
    <lineage>
        <taxon>Viruses</taxon>
        <taxon>Duplodnaviria</taxon>
        <taxon>Heunggongvirae</taxon>
        <taxon>Uroviricota</taxon>
        <taxon>Caudoviricetes</taxon>
        <taxon>Autographivirales</taxon>
        <taxon>Autoscriptoviridae</taxon>
        <taxon>Corkvirinae</taxon>
        <taxon>Kotilavirus</taxon>
        <taxon>Kotilavirus PPWS2</taxon>
    </lineage>
</organism>
<dbReference type="RefSeq" id="YP_009816164.1">
    <property type="nucleotide sequence ID" value="NC_048103.1"/>
</dbReference>
<dbReference type="Proteomes" id="UP000267050">
    <property type="component" value="Segment"/>
</dbReference>
<evidence type="ECO:0000313" key="2">
    <source>
        <dbReference type="Proteomes" id="UP000267050"/>
    </source>
</evidence>
<dbReference type="GeneID" id="55007399"/>
<sequence length="47" mass="5060">MIQGSMVDAGTSQPIESLLRMLKKVFDELNGTLYSVSQAKQVGCGEV</sequence>
<dbReference type="EMBL" id="LC375533">
    <property type="protein sequence ID" value="BBD74635.1"/>
    <property type="molecule type" value="Genomic_DNA"/>
</dbReference>
<reference evidence="1 2" key="1">
    <citation type="submission" date="2018-03" db="EMBL/GenBank/DDBJ databases">
        <title>Podoviridae phage infectious to Pectobacterium.</title>
        <authorList>
            <person name="Hirata H."/>
            <person name="Kashihara M."/>
        </authorList>
    </citation>
    <scope>NUCLEOTIDE SEQUENCE [LARGE SCALE GENOMIC DNA]</scope>
</reference>
<dbReference type="KEGG" id="vg:55007399"/>
<proteinExistence type="predicted"/>
<evidence type="ECO:0000313" key="1">
    <source>
        <dbReference type="EMBL" id="BBD74635.1"/>
    </source>
</evidence>
<name>A0A3G9DXG0_9CAUD</name>
<protein>
    <submittedName>
        <fullName evidence="1">Uncharacterized protein</fullName>
    </submittedName>
</protein>
<keyword evidence="2" id="KW-1185">Reference proteome</keyword>